<evidence type="ECO:0000256" key="1">
    <source>
        <dbReference type="ARBA" id="ARBA00001298"/>
    </source>
</evidence>
<name>A0ABQ3H2S6_9NEIS</name>
<evidence type="ECO:0000256" key="4">
    <source>
        <dbReference type="ARBA" id="ARBA00019595"/>
    </source>
</evidence>
<comment type="similarity">
    <text evidence="5">Belongs to the dTDP-4-dehydrorhamnose 3,5-epimerase family.</text>
</comment>
<dbReference type="InterPro" id="IPR000888">
    <property type="entry name" value="RmlC-like"/>
</dbReference>
<evidence type="ECO:0000313" key="6">
    <source>
        <dbReference type="EMBL" id="GHD67449.1"/>
    </source>
</evidence>
<dbReference type="NCBIfam" id="TIGR01221">
    <property type="entry name" value="rmlC"/>
    <property type="match status" value="1"/>
</dbReference>
<dbReference type="CDD" id="cd00438">
    <property type="entry name" value="cupin_RmlC"/>
    <property type="match status" value="1"/>
</dbReference>
<organism evidence="6 7">
    <name type="scientific">Jeongeupia chitinilytica</name>
    <dbReference type="NCBI Taxonomy" id="1041641"/>
    <lineage>
        <taxon>Bacteria</taxon>
        <taxon>Pseudomonadati</taxon>
        <taxon>Pseudomonadota</taxon>
        <taxon>Betaproteobacteria</taxon>
        <taxon>Neisseriales</taxon>
        <taxon>Chitinibacteraceae</taxon>
        <taxon>Jeongeupia</taxon>
    </lineage>
</organism>
<dbReference type="Pfam" id="PF00908">
    <property type="entry name" value="dTDP_sugar_isom"/>
    <property type="match status" value="1"/>
</dbReference>
<evidence type="ECO:0000256" key="5">
    <source>
        <dbReference type="RuleBase" id="RU364069"/>
    </source>
</evidence>
<protein>
    <recommendedName>
        <fullName evidence="4 5">dTDP-4-dehydrorhamnose 3,5-epimerase</fullName>
        <ecNumber evidence="3 5">5.1.3.13</ecNumber>
    </recommendedName>
    <alternativeName>
        <fullName evidence="5">Thymidine diphospho-4-keto-rhamnose 3,5-epimerase</fullName>
    </alternativeName>
</protein>
<dbReference type="Gene3D" id="2.60.120.10">
    <property type="entry name" value="Jelly Rolls"/>
    <property type="match status" value="1"/>
</dbReference>
<sequence length="181" mass="20871">MRVADVFIPGVKIIEPELFVDGRGTFFESFNHKQFELLIGSPISFVQDNQSFSKKGVLRGLHYQKQPREQGKLVRCVHGRVFDVVVDLREKSPTFQKWFGIELSAENCKQMWVPEGLAHGFFAITDAVFLYKVTDYWCAESERVLMWNDRDLAIEWPVGNLSPTMSDKDLKIAKSIREVLN</sequence>
<comment type="pathway">
    <text evidence="5">Carbohydrate biosynthesis; dTDP-L-rhamnose biosynthesis.</text>
</comment>
<dbReference type="PANTHER" id="PTHR21047:SF2">
    <property type="entry name" value="THYMIDINE DIPHOSPHO-4-KETO-RHAMNOSE 3,5-EPIMERASE"/>
    <property type="match status" value="1"/>
</dbReference>
<accession>A0ABQ3H2S6</accession>
<dbReference type="SUPFAM" id="SSF51182">
    <property type="entry name" value="RmlC-like cupins"/>
    <property type="match status" value="1"/>
</dbReference>
<dbReference type="InterPro" id="IPR014710">
    <property type="entry name" value="RmlC-like_jellyroll"/>
</dbReference>
<dbReference type="PANTHER" id="PTHR21047">
    <property type="entry name" value="DTDP-6-DEOXY-D-GLUCOSE-3,5 EPIMERASE"/>
    <property type="match status" value="1"/>
</dbReference>
<reference evidence="7" key="1">
    <citation type="journal article" date="2019" name="Int. J. Syst. Evol. Microbiol.">
        <title>The Global Catalogue of Microorganisms (GCM) 10K type strain sequencing project: providing services to taxonomists for standard genome sequencing and annotation.</title>
        <authorList>
            <consortium name="The Broad Institute Genomics Platform"/>
            <consortium name="The Broad Institute Genome Sequencing Center for Infectious Disease"/>
            <person name="Wu L."/>
            <person name="Ma J."/>
        </authorList>
    </citation>
    <scope>NUCLEOTIDE SEQUENCE [LARGE SCALE GENOMIC DNA]</scope>
    <source>
        <strain evidence="7">KCTC 23701</strain>
    </source>
</reference>
<dbReference type="InterPro" id="IPR011051">
    <property type="entry name" value="RmlC_Cupin_sf"/>
</dbReference>
<gene>
    <name evidence="6" type="ORF">GCM10007350_31150</name>
</gene>
<comment type="subunit">
    <text evidence="5">Homodimer.</text>
</comment>
<evidence type="ECO:0000256" key="3">
    <source>
        <dbReference type="ARBA" id="ARBA00012098"/>
    </source>
</evidence>
<comment type="catalytic activity">
    <reaction evidence="1 5">
        <text>dTDP-4-dehydro-6-deoxy-alpha-D-glucose = dTDP-4-dehydro-beta-L-rhamnose</text>
        <dbReference type="Rhea" id="RHEA:16969"/>
        <dbReference type="ChEBI" id="CHEBI:57649"/>
        <dbReference type="ChEBI" id="CHEBI:62830"/>
        <dbReference type="EC" id="5.1.3.13"/>
    </reaction>
</comment>
<keyword evidence="7" id="KW-1185">Reference proteome</keyword>
<keyword evidence="5" id="KW-0413">Isomerase</keyword>
<evidence type="ECO:0000256" key="2">
    <source>
        <dbReference type="ARBA" id="ARBA00001997"/>
    </source>
</evidence>
<comment type="function">
    <text evidence="2 5">Catalyzes the epimerization of the C3' and C5'positions of dTDP-6-deoxy-D-xylo-4-hexulose, forming dTDP-6-deoxy-L-lyxo-4-hexulose.</text>
</comment>
<evidence type="ECO:0000313" key="7">
    <source>
        <dbReference type="Proteomes" id="UP000604737"/>
    </source>
</evidence>
<dbReference type="EC" id="5.1.3.13" evidence="3 5"/>
<dbReference type="Proteomes" id="UP000604737">
    <property type="component" value="Unassembled WGS sequence"/>
</dbReference>
<comment type="caution">
    <text evidence="6">The sequence shown here is derived from an EMBL/GenBank/DDBJ whole genome shotgun (WGS) entry which is preliminary data.</text>
</comment>
<dbReference type="EMBL" id="BMYO01000009">
    <property type="protein sequence ID" value="GHD67449.1"/>
    <property type="molecule type" value="Genomic_DNA"/>
</dbReference>
<proteinExistence type="inferred from homology"/>